<sequence length="298" mass="33076">MRGIACLQLGIVFLLLHGAMCGDISSESEDGTNDNGSSGEQGTNRSSSIEELENPGDVSKPAVTPDNKELLELCENAQKGIIPYPKDPQLFVVCLVNPPTYGDCGPLCFDKTDNTCKGCPPDTLLCDGKDMLSIVKSDCHQYYICMEPPLAIECPSNQHYSEAVKKCVPAIDADCLPFNSWCKNQPDGLRFESKNCYEYYECQKEQILLKTCNYNEYFHKENSSCVPGFCGTSDDNLVEREPICTQAMEGMKSTHPKCYKYYVCLNKLAYVGQCPTGYYFNATAKKCVIDTNEVCNDD</sequence>
<dbReference type="PROSITE" id="PS50940">
    <property type="entry name" value="CHIT_BIND_II"/>
    <property type="match status" value="3"/>
</dbReference>
<reference evidence="11" key="2">
    <citation type="submission" date="2025-04" db="UniProtKB">
        <authorList>
            <consortium name="RefSeq"/>
        </authorList>
    </citation>
    <scope>IDENTIFICATION</scope>
    <source>
        <strain evidence="11">Aabys</strain>
    </source>
</reference>
<dbReference type="GeneID" id="101898880"/>
<feature type="domain" description="Chitin-binding type-2" evidence="8">
    <location>
        <begin position="179"/>
        <end position="225"/>
    </location>
</feature>
<evidence type="ECO:0000256" key="7">
    <source>
        <dbReference type="SAM" id="SignalP"/>
    </source>
</evidence>
<feature type="chain" id="PRO_5044560297" evidence="7">
    <location>
        <begin position="22"/>
        <end position="298"/>
    </location>
</feature>
<evidence type="ECO:0000256" key="6">
    <source>
        <dbReference type="SAM" id="MobiDB-lite"/>
    </source>
</evidence>
<dbReference type="SMART" id="SM00494">
    <property type="entry name" value="ChtBD2"/>
    <property type="match status" value="4"/>
</dbReference>
<evidence type="ECO:0000256" key="5">
    <source>
        <dbReference type="ARBA" id="ARBA00023180"/>
    </source>
</evidence>
<feature type="signal peptide" evidence="7">
    <location>
        <begin position="1"/>
        <end position="21"/>
    </location>
</feature>
<feature type="domain" description="Chitin-binding type-2" evidence="8">
    <location>
        <begin position="241"/>
        <end position="297"/>
    </location>
</feature>
<name>A0A1I8MFF9_MUSDO</name>
<dbReference type="PANTHER" id="PTHR23301">
    <property type="entry name" value="CHITIN BINDING PERITROPHIN-A"/>
    <property type="match status" value="1"/>
</dbReference>
<dbReference type="STRING" id="7370.A0A1I8MFF9"/>
<organism evidence="9">
    <name type="scientific">Musca domestica</name>
    <name type="common">House fly</name>
    <dbReference type="NCBI Taxonomy" id="7370"/>
    <lineage>
        <taxon>Eukaryota</taxon>
        <taxon>Metazoa</taxon>
        <taxon>Ecdysozoa</taxon>
        <taxon>Arthropoda</taxon>
        <taxon>Hexapoda</taxon>
        <taxon>Insecta</taxon>
        <taxon>Pterygota</taxon>
        <taxon>Neoptera</taxon>
        <taxon>Endopterygota</taxon>
        <taxon>Diptera</taxon>
        <taxon>Brachycera</taxon>
        <taxon>Muscomorpha</taxon>
        <taxon>Muscoidea</taxon>
        <taxon>Muscidae</taxon>
        <taxon>Musca</taxon>
    </lineage>
</organism>
<keyword evidence="2 7" id="KW-0732">Signal</keyword>
<dbReference type="GO" id="GO:0005576">
    <property type="term" value="C:extracellular region"/>
    <property type="evidence" value="ECO:0007669"/>
    <property type="project" value="InterPro"/>
</dbReference>
<dbReference type="AlphaFoldDB" id="A0A1I8MFF9"/>
<dbReference type="Proteomes" id="UP001652621">
    <property type="component" value="Unplaced"/>
</dbReference>
<dbReference type="InterPro" id="IPR036508">
    <property type="entry name" value="Chitin-bd_dom_sf"/>
</dbReference>
<dbReference type="InterPro" id="IPR051940">
    <property type="entry name" value="Chitin_bind-dev_reg"/>
</dbReference>
<keyword evidence="3" id="KW-0677">Repeat</keyword>
<keyword evidence="4" id="KW-1015">Disulfide bond</keyword>
<keyword evidence="10" id="KW-1185">Reference proteome</keyword>
<feature type="domain" description="Chitin-binding type-2" evidence="8">
    <location>
        <begin position="123"/>
        <end position="177"/>
    </location>
</feature>
<evidence type="ECO:0000256" key="1">
    <source>
        <dbReference type="ARBA" id="ARBA00022669"/>
    </source>
</evidence>
<feature type="compositionally biased region" description="Polar residues" evidence="6">
    <location>
        <begin position="33"/>
        <end position="49"/>
    </location>
</feature>
<dbReference type="PANTHER" id="PTHR23301:SF0">
    <property type="entry name" value="CHITIN-BINDING TYPE-2 DOMAIN-CONTAINING PROTEIN-RELATED"/>
    <property type="match status" value="1"/>
</dbReference>
<evidence type="ECO:0000259" key="8">
    <source>
        <dbReference type="PROSITE" id="PS50940"/>
    </source>
</evidence>
<evidence type="ECO:0000256" key="4">
    <source>
        <dbReference type="ARBA" id="ARBA00023157"/>
    </source>
</evidence>
<dbReference type="Pfam" id="PF01607">
    <property type="entry name" value="CBM_14"/>
    <property type="match status" value="3"/>
</dbReference>
<keyword evidence="1" id="KW-0147">Chitin-binding</keyword>
<dbReference type="KEGG" id="mde:101898880"/>
<proteinExistence type="predicted"/>
<accession>A0A1I8MFF9</accession>
<dbReference type="VEuPathDB" id="VectorBase:MDOMA2_012464"/>
<dbReference type="Gene3D" id="2.170.140.10">
    <property type="entry name" value="Chitin binding domain"/>
    <property type="match status" value="1"/>
</dbReference>
<dbReference type="SUPFAM" id="SSF57625">
    <property type="entry name" value="Invertebrate chitin-binding proteins"/>
    <property type="match status" value="3"/>
</dbReference>
<evidence type="ECO:0000313" key="9">
    <source>
        <dbReference type="EnsemblMetazoa" id="MDOA004365-PA"/>
    </source>
</evidence>
<evidence type="ECO:0000313" key="10">
    <source>
        <dbReference type="Proteomes" id="UP001652621"/>
    </source>
</evidence>
<gene>
    <name evidence="9" type="primary">101898880</name>
    <name evidence="11" type="synonym">LOC101898880</name>
</gene>
<evidence type="ECO:0000256" key="2">
    <source>
        <dbReference type="ARBA" id="ARBA00022729"/>
    </source>
</evidence>
<keyword evidence="5" id="KW-0325">Glycoprotein</keyword>
<dbReference type="EnsemblMetazoa" id="MDOA004365-RA">
    <property type="protein sequence ID" value="MDOA004365-PA"/>
    <property type="gene ID" value="MDOA004365"/>
</dbReference>
<dbReference type="VEuPathDB" id="VectorBase:MDOA004365"/>
<evidence type="ECO:0000313" key="11">
    <source>
        <dbReference type="RefSeq" id="XP_005183574.1"/>
    </source>
</evidence>
<dbReference type="InterPro" id="IPR002557">
    <property type="entry name" value="Chitin-bd_dom"/>
</dbReference>
<dbReference type="RefSeq" id="XP_005183574.1">
    <property type="nucleotide sequence ID" value="XM_005183517.3"/>
</dbReference>
<dbReference type="GO" id="GO:0008061">
    <property type="term" value="F:chitin binding"/>
    <property type="evidence" value="ECO:0007669"/>
    <property type="project" value="UniProtKB-KW"/>
</dbReference>
<reference evidence="9" key="1">
    <citation type="submission" date="2020-05" db="UniProtKB">
        <authorList>
            <consortium name="EnsemblMetazoa"/>
        </authorList>
    </citation>
    <scope>IDENTIFICATION</scope>
    <source>
        <strain evidence="9">Aabys</strain>
    </source>
</reference>
<protein>
    <submittedName>
        <fullName evidence="11">Uncharacterized protein LOC101898880 isoform X1</fullName>
    </submittedName>
</protein>
<feature type="region of interest" description="Disordered" evidence="6">
    <location>
        <begin position="26"/>
        <end position="62"/>
    </location>
</feature>
<evidence type="ECO:0000256" key="3">
    <source>
        <dbReference type="ARBA" id="ARBA00022737"/>
    </source>
</evidence>
<dbReference type="OrthoDB" id="6020543at2759"/>